<feature type="compositionally biased region" description="Basic and acidic residues" evidence="2">
    <location>
        <begin position="83"/>
        <end position="96"/>
    </location>
</feature>
<evidence type="ECO:0000313" key="5">
    <source>
        <dbReference type="Proteomes" id="UP000326396"/>
    </source>
</evidence>
<dbReference type="PROSITE" id="PS50158">
    <property type="entry name" value="ZF_CCHC"/>
    <property type="match status" value="1"/>
</dbReference>
<dbReference type="Proteomes" id="UP000326396">
    <property type="component" value="Linkage Group LG10"/>
</dbReference>
<gene>
    <name evidence="4" type="ORF">E3N88_04918</name>
</gene>
<evidence type="ECO:0000256" key="2">
    <source>
        <dbReference type="SAM" id="MobiDB-lite"/>
    </source>
</evidence>
<dbReference type="PANTHER" id="PTHR34222:SF88">
    <property type="entry name" value="ZINC FINGER, CCHC-TYPE"/>
    <property type="match status" value="1"/>
</dbReference>
<protein>
    <recommendedName>
        <fullName evidence="3">CCHC-type domain-containing protein</fullName>
    </recommendedName>
</protein>
<dbReference type="GO" id="GO:0003676">
    <property type="term" value="F:nucleic acid binding"/>
    <property type="evidence" value="ECO:0007669"/>
    <property type="project" value="InterPro"/>
</dbReference>
<keyword evidence="1" id="KW-0862">Zinc</keyword>
<proteinExistence type="predicted"/>
<dbReference type="PANTHER" id="PTHR34222">
    <property type="entry name" value="GAG_PRE-INTEGRS DOMAIN-CONTAINING PROTEIN"/>
    <property type="match status" value="1"/>
</dbReference>
<keyword evidence="5" id="KW-1185">Reference proteome</keyword>
<evidence type="ECO:0000313" key="4">
    <source>
        <dbReference type="EMBL" id="KAD7117650.1"/>
    </source>
</evidence>
<dbReference type="InterPro" id="IPR001878">
    <property type="entry name" value="Znf_CCHC"/>
</dbReference>
<reference evidence="4 5" key="1">
    <citation type="submission" date="2019-05" db="EMBL/GenBank/DDBJ databases">
        <title>Mikania micrantha, genome provides insights into the molecular mechanism of rapid growth.</title>
        <authorList>
            <person name="Liu B."/>
        </authorList>
    </citation>
    <scope>NUCLEOTIDE SEQUENCE [LARGE SCALE GENOMIC DNA]</scope>
    <source>
        <strain evidence="4">NLD-2019</strain>
        <tissue evidence="4">Leaf</tissue>
    </source>
</reference>
<accession>A0A5N6PYI4</accession>
<dbReference type="GO" id="GO:0008270">
    <property type="term" value="F:zinc ion binding"/>
    <property type="evidence" value="ECO:0007669"/>
    <property type="project" value="UniProtKB-KW"/>
</dbReference>
<keyword evidence="1" id="KW-0863">Zinc-finger</keyword>
<comment type="caution">
    <text evidence="4">The sequence shown here is derived from an EMBL/GenBank/DDBJ whole genome shotgun (WGS) entry which is preliminary data.</text>
</comment>
<feature type="domain" description="CCHC-type" evidence="3">
    <location>
        <begin position="97"/>
        <end position="110"/>
    </location>
</feature>
<evidence type="ECO:0000259" key="3">
    <source>
        <dbReference type="PROSITE" id="PS50158"/>
    </source>
</evidence>
<name>A0A5N6PYI4_9ASTR</name>
<dbReference type="OrthoDB" id="1749265at2759"/>
<dbReference type="EMBL" id="SZYD01000002">
    <property type="protein sequence ID" value="KAD7117650.1"/>
    <property type="molecule type" value="Genomic_DNA"/>
</dbReference>
<evidence type="ECO:0000256" key="1">
    <source>
        <dbReference type="PROSITE-ProRule" id="PRU00047"/>
    </source>
</evidence>
<dbReference type="AlphaFoldDB" id="A0A5N6PYI4"/>
<organism evidence="4 5">
    <name type="scientific">Mikania micrantha</name>
    <name type="common">bitter vine</name>
    <dbReference type="NCBI Taxonomy" id="192012"/>
    <lineage>
        <taxon>Eukaryota</taxon>
        <taxon>Viridiplantae</taxon>
        <taxon>Streptophyta</taxon>
        <taxon>Embryophyta</taxon>
        <taxon>Tracheophyta</taxon>
        <taxon>Spermatophyta</taxon>
        <taxon>Magnoliopsida</taxon>
        <taxon>eudicotyledons</taxon>
        <taxon>Gunneridae</taxon>
        <taxon>Pentapetalae</taxon>
        <taxon>asterids</taxon>
        <taxon>campanulids</taxon>
        <taxon>Asterales</taxon>
        <taxon>Asteraceae</taxon>
        <taxon>Asteroideae</taxon>
        <taxon>Heliantheae alliance</taxon>
        <taxon>Eupatorieae</taxon>
        <taxon>Mikania</taxon>
    </lineage>
</organism>
<feature type="region of interest" description="Disordered" evidence="2">
    <location>
        <begin position="75"/>
        <end position="96"/>
    </location>
</feature>
<keyword evidence="1" id="KW-0479">Metal-binding</keyword>
<sequence length="270" mass="31141">MEVKEKERTYEFLMGLGAEFSVIRTQILAIKPTPTVGATYHLVAEDERQRNIMTEKKVDVDVAAFQAWQPTKKAPLTSKKPTWQKDKGQSTTKAEHCTHCGKDGHIREGCFKRIGYPDWWPTKGKKELSKPKAAMVDGGPSPIPGLDDEQYEVFLKFFGKKEGPSKDTPFMWLIWQRKKTPLAHYVSYENFLPNHKAFLSAITSNDEPKTFHQASHDNNLKEAMRKEIKALEQNNTWSLEYLPEGKRAIDSKWIYKIKYKSNGEVERYKA</sequence>